<accession>A0A8H6FHG6</accession>
<feature type="compositionally biased region" description="Basic and acidic residues" evidence="1">
    <location>
        <begin position="147"/>
        <end position="166"/>
    </location>
</feature>
<evidence type="ECO:0000313" key="3">
    <source>
        <dbReference type="EMBL" id="KAF6228291.1"/>
    </source>
</evidence>
<dbReference type="PANTHER" id="PTHR40018">
    <property type="entry name" value="[PSI+] INDUCTION PROTEIN 2"/>
    <property type="match status" value="1"/>
</dbReference>
<dbReference type="Proteomes" id="UP000593566">
    <property type="component" value="Unassembled WGS sequence"/>
</dbReference>
<feature type="region of interest" description="Disordered" evidence="1">
    <location>
        <begin position="135"/>
        <end position="311"/>
    </location>
</feature>
<dbReference type="InterPro" id="IPR037504">
    <property type="entry name" value="PSI_induc_2"/>
</dbReference>
<feature type="compositionally biased region" description="Polar residues" evidence="1">
    <location>
        <begin position="238"/>
        <end position="251"/>
    </location>
</feature>
<dbReference type="PANTHER" id="PTHR40018:SF1">
    <property type="entry name" value="[PSI+] INDUCTION PROTEIN 2"/>
    <property type="match status" value="1"/>
</dbReference>
<name>A0A8H6FHG6_9LECA</name>
<keyword evidence="2" id="KW-0812">Transmembrane</keyword>
<proteinExistence type="predicted"/>
<evidence type="ECO:0000313" key="4">
    <source>
        <dbReference type="Proteomes" id="UP000593566"/>
    </source>
</evidence>
<protein>
    <submittedName>
        <fullName evidence="3">Uncharacterized protein</fullName>
    </submittedName>
</protein>
<comment type="caution">
    <text evidence="3">The sequence shown here is derived from an EMBL/GenBank/DDBJ whole genome shotgun (WGS) entry which is preliminary data.</text>
</comment>
<dbReference type="GO" id="GO:0005935">
    <property type="term" value="C:cellular bud neck"/>
    <property type="evidence" value="ECO:0007669"/>
    <property type="project" value="TreeGrafter"/>
</dbReference>
<reference evidence="3 4" key="1">
    <citation type="journal article" date="2020" name="Genomics">
        <title>Complete, high-quality genomes from long-read metagenomic sequencing of two wolf lichen thalli reveals enigmatic genome architecture.</title>
        <authorList>
            <person name="McKenzie S.K."/>
            <person name="Walston R.F."/>
            <person name="Allen J.L."/>
        </authorList>
    </citation>
    <scope>NUCLEOTIDE SEQUENCE [LARGE SCALE GENOMIC DNA]</scope>
    <source>
        <strain evidence="3">WasteWater1</strain>
    </source>
</reference>
<dbReference type="RefSeq" id="XP_037156225.1">
    <property type="nucleotide sequence ID" value="XM_037298889.1"/>
</dbReference>
<feature type="compositionally biased region" description="Polar residues" evidence="1">
    <location>
        <begin position="302"/>
        <end position="311"/>
    </location>
</feature>
<keyword evidence="4" id="KW-1185">Reference proteome</keyword>
<feature type="compositionally biased region" description="Polar residues" evidence="1">
    <location>
        <begin position="267"/>
        <end position="282"/>
    </location>
</feature>
<evidence type="ECO:0000256" key="2">
    <source>
        <dbReference type="SAM" id="Phobius"/>
    </source>
</evidence>
<keyword evidence="2" id="KW-1133">Transmembrane helix</keyword>
<gene>
    <name evidence="3" type="ORF">HO133_008021</name>
</gene>
<keyword evidence="2" id="KW-0472">Membrane</keyword>
<dbReference type="GO" id="GO:0005886">
    <property type="term" value="C:plasma membrane"/>
    <property type="evidence" value="ECO:0007669"/>
    <property type="project" value="TreeGrafter"/>
</dbReference>
<dbReference type="AlphaFoldDB" id="A0A8H6FHG6"/>
<dbReference type="EMBL" id="JACCJB010000004">
    <property type="protein sequence ID" value="KAF6228291.1"/>
    <property type="molecule type" value="Genomic_DNA"/>
</dbReference>
<sequence length="311" mass="33606">MVANSVHSQPYPMPLLLPRDGDPNFHSFSTVYEHGQVKSGWAFCMSKAYCKWPAIAGIVIGIIVFALAAYCCFRCCCRGGRRSRRNRAGTASMFNPAPYMGYQPANNPNNAPPPYGEPPRFAQFDVGGRGKAVNEDSLPAMPSWENAQKKHVEEDDVEMSRLEIPQEKNPMLAPGANASAADLSNPRFGYSEADSPLVGPYGAHHAQGQPPAGYTGPDFGHDAGHYTGPDFTSGIGQGQQTSYSAYTPSESTRYEPNGMNEPLELDTTYSNTLPPPSSTAQHTGFPPQHAPSVLQAGRRPGASSNDPWRDV</sequence>
<evidence type="ECO:0000256" key="1">
    <source>
        <dbReference type="SAM" id="MobiDB-lite"/>
    </source>
</evidence>
<dbReference type="GeneID" id="59336418"/>
<organism evidence="3 4">
    <name type="scientific">Letharia lupina</name>
    <dbReference type="NCBI Taxonomy" id="560253"/>
    <lineage>
        <taxon>Eukaryota</taxon>
        <taxon>Fungi</taxon>
        <taxon>Dikarya</taxon>
        <taxon>Ascomycota</taxon>
        <taxon>Pezizomycotina</taxon>
        <taxon>Lecanoromycetes</taxon>
        <taxon>OSLEUM clade</taxon>
        <taxon>Lecanoromycetidae</taxon>
        <taxon>Lecanorales</taxon>
        <taxon>Lecanorineae</taxon>
        <taxon>Parmeliaceae</taxon>
        <taxon>Letharia</taxon>
    </lineage>
</organism>
<feature type="transmembrane region" description="Helical" evidence="2">
    <location>
        <begin position="55"/>
        <end position="77"/>
    </location>
</feature>